<feature type="compositionally biased region" description="Polar residues" evidence="1">
    <location>
        <begin position="125"/>
        <end position="136"/>
    </location>
</feature>
<reference evidence="2 3" key="1">
    <citation type="submission" date="2020-07" db="EMBL/GenBank/DDBJ databases">
        <title>Sequencing the genomes of 1000 actinobacteria strains.</title>
        <authorList>
            <person name="Klenk H.-P."/>
        </authorList>
    </citation>
    <scope>NUCLEOTIDE SEQUENCE [LARGE SCALE GENOMIC DNA]</scope>
    <source>
        <strain evidence="2 3">DSM 7487</strain>
    </source>
</reference>
<feature type="region of interest" description="Disordered" evidence="1">
    <location>
        <begin position="104"/>
        <end position="219"/>
    </location>
</feature>
<accession>A0A7Y9J3B8</accession>
<organism evidence="2 3">
    <name type="scientific">Kineococcus aurantiacus</name>
    <dbReference type="NCBI Taxonomy" id="37633"/>
    <lineage>
        <taxon>Bacteria</taxon>
        <taxon>Bacillati</taxon>
        <taxon>Actinomycetota</taxon>
        <taxon>Actinomycetes</taxon>
        <taxon>Kineosporiales</taxon>
        <taxon>Kineosporiaceae</taxon>
        <taxon>Kineococcus</taxon>
    </lineage>
</organism>
<sequence>MHHFVPAACGVRVGLRCGQEDRPTSPGSSRRPAAPSSSRRSVQRAAVGQETGGSPAREGEAFGSPTDGPAFTDDELSQLESPDGGQGGVAMGHEDLRVACVGSPSAAPHCRRKSSLRSDWASPGVSPTSMVRTTRSLAEWVYQRGPASRHHQQPDGPHLRRRRSATEAASSSLNRRPRRDAPRTRSSLVTAQEKRQGEVTASTSCGAARRRSSRESCCR</sequence>
<dbReference type="Proteomes" id="UP000521922">
    <property type="component" value="Unassembled WGS sequence"/>
</dbReference>
<evidence type="ECO:0000313" key="3">
    <source>
        <dbReference type="Proteomes" id="UP000521922"/>
    </source>
</evidence>
<evidence type="ECO:0000313" key="2">
    <source>
        <dbReference type="EMBL" id="NYD25161.1"/>
    </source>
</evidence>
<dbReference type="EMBL" id="JACCBB010000002">
    <property type="protein sequence ID" value="NYD25161.1"/>
    <property type="molecule type" value="Genomic_DNA"/>
</dbReference>
<gene>
    <name evidence="2" type="ORF">BJ968_004770</name>
</gene>
<feature type="region of interest" description="Disordered" evidence="1">
    <location>
        <begin position="16"/>
        <end position="91"/>
    </location>
</feature>
<protein>
    <submittedName>
        <fullName evidence="2">Uncharacterized protein</fullName>
    </submittedName>
</protein>
<name>A0A7Y9J3B8_9ACTN</name>
<dbReference type="AlphaFoldDB" id="A0A7Y9J3B8"/>
<comment type="caution">
    <text evidence="2">The sequence shown here is derived from an EMBL/GenBank/DDBJ whole genome shotgun (WGS) entry which is preliminary data.</text>
</comment>
<proteinExistence type="predicted"/>
<feature type="compositionally biased region" description="Low complexity" evidence="1">
    <location>
        <begin position="24"/>
        <end position="46"/>
    </location>
</feature>
<evidence type="ECO:0000256" key="1">
    <source>
        <dbReference type="SAM" id="MobiDB-lite"/>
    </source>
</evidence>
<keyword evidence="3" id="KW-1185">Reference proteome</keyword>